<accession>A0AAE9CY92</accession>
<organism evidence="1 2">
    <name type="scientific">Caenorhabditis briggsae</name>
    <dbReference type="NCBI Taxonomy" id="6238"/>
    <lineage>
        <taxon>Eukaryota</taxon>
        <taxon>Metazoa</taxon>
        <taxon>Ecdysozoa</taxon>
        <taxon>Nematoda</taxon>
        <taxon>Chromadorea</taxon>
        <taxon>Rhabditida</taxon>
        <taxon>Rhabditina</taxon>
        <taxon>Rhabditomorpha</taxon>
        <taxon>Rhabditoidea</taxon>
        <taxon>Rhabditidae</taxon>
        <taxon>Peloderinae</taxon>
        <taxon>Caenorhabditis</taxon>
    </lineage>
</organism>
<proteinExistence type="predicted"/>
<evidence type="ECO:0000313" key="1">
    <source>
        <dbReference type="EMBL" id="ULT85212.1"/>
    </source>
</evidence>
<dbReference type="AlphaFoldDB" id="A0AAE9CY92"/>
<dbReference type="OMA" id="FYKCQLK"/>
<sequence length="503" mass="60563">MNFFSKFFKFGCVPKENSANYTVAYGPNDPTVAPRLFNSTLLGDSLLEETLRIPSDEGKFPTKEKIIEHAKRFIKARVRTLAYSDSNLKDMYEILESCMNERVAMHIWCISRTPRETRDAMEETLLPNYLKLLINPDWDVQWSMYKDLTDHAYFPQFYKCQLKSDFNYRQNSHEFFIRMNDFINYLLFHRKGEVTFCQMLHYMKDEFDGYVARDLLVLYYYHKTKRGSQRMEEYLMAKYQFIRYDKVLENFNSTHCMLEDTEVTKHPFYMEYFLAKKNVQTKYKFKFDPYHACYKQAADYWIHFRLTVRDGAEKLPEIVKEMYEYLEDNISSDRAYELFLISQFRMDMAKIRRMEAYLSEKYRSGLVTPTLPGVKAEYVANSDECTYFADHYANIDGIIKASRNCHSIYTWDMYDQVQKMLKHKRKALNQKLQKEPKPSKQLQHHDKLLHFLITRPNEERIRELYAMWSYRVPDWEDAFYGKYKTSIKMLKNFGTAKKVKMFK</sequence>
<dbReference type="Proteomes" id="UP000827892">
    <property type="component" value="Chromosome X"/>
</dbReference>
<name>A0AAE9CY92_CAEBR</name>
<evidence type="ECO:0000313" key="2">
    <source>
        <dbReference type="Proteomes" id="UP000827892"/>
    </source>
</evidence>
<reference evidence="1 2" key="1">
    <citation type="submission" date="2022-05" db="EMBL/GenBank/DDBJ databases">
        <title>Chromosome-level reference genomes for two strains of Caenorhabditis briggsae: an improved platform for comparative genomics.</title>
        <authorList>
            <person name="Stevens L."/>
            <person name="Andersen E.C."/>
        </authorList>
    </citation>
    <scope>NUCLEOTIDE SEQUENCE [LARGE SCALE GENOMIC DNA]</scope>
    <source>
        <strain evidence="1">QX1410_ONT</strain>
        <tissue evidence="1">Whole-organism</tissue>
    </source>
</reference>
<protein>
    <submittedName>
        <fullName evidence="1">Uncharacterized protein</fullName>
    </submittedName>
</protein>
<dbReference type="EMBL" id="CP090896">
    <property type="protein sequence ID" value="ULT85212.1"/>
    <property type="molecule type" value="Genomic_DNA"/>
</dbReference>
<gene>
    <name evidence="1" type="ORF">L3Y34_013756</name>
</gene>